<protein>
    <submittedName>
        <fullName evidence="2">Uncharacterized protein</fullName>
    </submittedName>
</protein>
<dbReference type="GeneID" id="7839691"/>
<evidence type="ECO:0000313" key="2">
    <source>
        <dbReference type="EMBL" id="EAR95100.1"/>
    </source>
</evidence>
<dbReference type="Proteomes" id="UP000009168">
    <property type="component" value="Unassembled WGS sequence"/>
</dbReference>
<reference evidence="3" key="1">
    <citation type="journal article" date="2006" name="PLoS Biol.">
        <title>Macronuclear genome sequence of the ciliate Tetrahymena thermophila, a model eukaryote.</title>
        <authorList>
            <person name="Eisen J.A."/>
            <person name="Coyne R.S."/>
            <person name="Wu M."/>
            <person name="Wu D."/>
            <person name="Thiagarajan M."/>
            <person name="Wortman J.R."/>
            <person name="Badger J.H."/>
            <person name="Ren Q."/>
            <person name="Amedeo P."/>
            <person name="Jones K.M."/>
            <person name="Tallon L.J."/>
            <person name="Delcher A.L."/>
            <person name="Salzberg S.L."/>
            <person name="Silva J.C."/>
            <person name="Haas B.J."/>
            <person name="Majoros W.H."/>
            <person name="Farzad M."/>
            <person name="Carlton J.M."/>
            <person name="Smith R.K. Jr."/>
            <person name="Garg J."/>
            <person name="Pearlman R.E."/>
            <person name="Karrer K.M."/>
            <person name="Sun L."/>
            <person name="Manning G."/>
            <person name="Elde N.C."/>
            <person name="Turkewitz A.P."/>
            <person name="Asai D.J."/>
            <person name="Wilkes D.E."/>
            <person name="Wang Y."/>
            <person name="Cai H."/>
            <person name="Collins K."/>
            <person name="Stewart B.A."/>
            <person name="Lee S.R."/>
            <person name="Wilamowska K."/>
            <person name="Weinberg Z."/>
            <person name="Ruzzo W.L."/>
            <person name="Wloga D."/>
            <person name="Gaertig J."/>
            <person name="Frankel J."/>
            <person name="Tsao C.-C."/>
            <person name="Gorovsky M.A."/>
            <person name="Keeling P.J."/>
            <person name="Waller R.F."/>
            <person name="Patron N.J."/>
            <person name="Cherry J.M."/>
            <person name="Stover N.A."/>
            <person name="Krieger C.J."/>
            <person name="del Toro C."/>
            <person name="Ryder H.F."/>
            <person name="Williamson S.C."/>
            <person name="Barbeau R.A."/>
            <person name="Hamilton E.P."/>
            <person name="Orias E."/>
        </authorList>
    </citation>
    <scope>NUCLEOTIDE SEQUENCE [LARGE SCALE GENOMIC DNA]</scope>
    <source>
        <strain evidence="3">SB210</strain>
    </source>
</reference>
<dbReference type="HOGENOM" id="CLU_553801_0_0_1"/>
<name>Q23F05_TETTS</name>
<sequence length="485" mass="57244">MKIINRSLQKNESISPRKTTKQNSQLSRLDISRAFKLKVESTNRNLNSSLSPKQEQSKTNILQQKLNQCRIQSPLNKVHDSNQFQFHQKSKIYGEKLNNIKKSQQAENQLNLSKHQSLIKYASTDYNKYQCQIEEQKLISGNKKSKTQDDNNLESDSDSEEVFSIWKENQLKSCGLDTDQFIDDRGQQLGFYQIYRLRSALYQPSYVSRLDTIQEVQILSQHFNKEIPIELLKQQQFYLDKYYEIQKKDKINNQILQKQLSNQNFKGFTQKCQTERLYRPTSSQEQNKITSTKLKQQISQQLNLNETNRIQKEKSNIIQNQSERMTKKMQNKQIQKQIGKKANDINQEYQHLSQQYKSKRRQKISIDQEEIQKFIQNQPITDKNIISQDGDEDTKIDQSFDNTSIISNNKHSLSKDNNNSTKIQNEEIIQNITETAKSVLSYLQKIVSNQTNQGQQLFQNNKFFNLTDKFMSYQSNKYENHKQRN</sequence>
<dbReference type="AlphaFoldDB" id="Q23F05"/>
<gene>
    <name evidence="2" type="ORF">TTHERM_00641280</name>
</gene>
<keyword evidence="3" id="KW-1185">Reference proteome</keyword>
<dbReference type="RefSeq" id="XP_001015345.1">
    <property type="nucleotide sequence ID" value="XM_001015345.2"/>
</dbReference>
<dbReference type="EMBL" id="GG662707">
    <property type="protein sequence ID" value="EAR95100.1"/>
    <property type="molecule type" value="Genomic_DNA"/>
</dbReference>
<dbReference type="InParanoid" id="Q23F05"/>
<proteinExistence type="predicted"/>
<accession>Q23F05</accession>
<feature type="region of interest" description="Disordered" evidence="1">
    <location>
        <begin position="1"/>
        <end position="26"/>
    </location>
</feature>
<evidence type="ECO:0000313" key="3">
    <source>
        <dbReference type="Proteomes" id="UP000009168"/>
    </source>
</evidence>
<evidence type="ECO:0000256" key="1">
    <source>
        <dbReference type="SAM" id="MobiDB-lite"/>
    </source>
</evidence>
<dbReference type="KEGG" id="tet:TTHERM_00641280"/>
<organism evidence="2 3">
    <name type="scientific">Tetrahymena thermophila (strain SB210)</name>
    <dbReference type="NCBI Taxonomy" id="312017"/>
    <lineage>
        <taxon>Eukaryota</taxon>
        <taxon>Sar</taxon>
        <taxon>Alveolata</taxon>
        <taxon>Ciliophora</taxon>
        <taxon>Intramacronucleata</taxon>
        <taxon>Oligohymenophorea</taxon>
        <taxon>Hymenostomatida</taxon>
        <taxon>Tetrahymenina</taxon>
        <taxon>Tetrahymenidae</taxon>
        <taxon>Tetrahymena</taxon>
    </lineage>
</organism>